<dbReference type="Pfam" id="PF12950">
    <property type="entry name" value="TaqI_C"/>
    <property type="match status" value="1"/>
</dbReference>
<dbReference type="InterPro" id="IPR050953">
    <property type="entry name" value="N4_N6_ade-DNA_methylase"/>
</dbReference>
<dbReference type="InterPro" id="IPR011639">
    <property type="entry name" value="MethylTrfase_TaqI-like_dom"/>
</dbReference>
<accession>A0ABS4KR02</accession>
<comment type="caution">
    <text evidence="10">The sequence shown here is derived from an EMBL/GenBank/DDBJ whole genome shotgun (WGS) entry which is preliminary data.</text>
</comment>
<dbReference type="PROSITE" id="PS00092">
    <property type="entry name" value="N6_MTASE"/>
    <property type="match status" value="1"/>
</dbReference>
<organism evidence="10 11">
    <name type="scientific">Clostridium algifaecis</name>
    <dbReference type="NCBI Taxonomy" id="1472040"/>
    <lineage>
        <taxon>Bacteria</taxon>
        <taxon>Bacillati</taxon>
        <taxon>Bacillota</taxon>
        <taxon>Clostridia</taxon>
        <taxon>Eubacteriales</taxon>
        <taxon>Clostridiaceae</taxon>
        <taxon>Clostridium</taxon>
    </lineage>
</organism>
<dbReference type="InterPro" id="IPR002052">
    <property type="entry name" value="DNA_methylase_N6_adenine_CS"/>
</dbReference>
<evidence type="ECO:0000256" key="7">
    <source>
        <dbReference type="ARBA" id="ARBA00047942"/>
    </source>
</evidence>
<name>A0ABS4KR02_9CLOT</name>
<keyword evidence="6" id="KW-0238">DNA-binding</keyword>
<dbReference type="PANTHER" id="PTHR33841:SF6">
    <property type="entry name" value="TYPE II METHYLTRANSFERASE M.HINDII"/>
    <property type="match status" value="1"/>
</dbReference>
<dbReference type="Pfam" id="PF07669">
    <property type="entry name" value="Eco57I"/>
    <property type="match status" value="1"/>
</dbReference>
<keyword evidence="3 10" id="KW-0808">Transferase</keyword>
<evidence type="ECO:0000256" key="1">
    <source>
        <dbReference type="ARBA" id="ARBA00011900"/>
    </source>
</evidence>
<evidence type="ECO:0000256" key="6">
    <source>
        <dbReference type="ARBA" id="ARBA00023125"/>
    </source>
</evidence>
<dbReference type="RefSeq" id="WP_209701671.1">
    <property type="nucleotide sequence ID" value="NZ_JAGGLM010000005.1"/>
</dbReference>
<reference evidence="10 11" key="1">
    <citation type="submission" date="2021-03" db="EMBL/GenBank/DDBJ databases">
        <title>Genomic Encyclopedia of Type Strains, Phase IV (KMG-IV): sequencing the most valuable type-strain genomes for metagenomic binning, comparative biology and taxonomic classification.</title>
        <authorList>
            <person name="Goeker M."/>
        </authorList>
    </citation>
    <scope>NUCLEOTIDE SEQUENCE [LARGE SCALE GENOMIC DNA]</scope>
    <source>
        <strain evidence="10 11">DSM 28783</strain>
    </source>
</reference>
<dbReference type="SUPFAM" id="SSF53335">
    <property type="entry name" value="S-adenosyl-L-methionine-dependent methyltransferases"/>
    <property type="match status" value="1"/>
</dbReference>
<proteinExistence type="predicted"/>
<evidence type="ECO:0000313" key="10">
    <source>
        <dbReference type="EMBL" id="MBP2032477.1"/>
    </source>
</evidence>
<dbReference type="Proteomes" id="UP001519307">
    <property type="component" value="Unassembled WGS sequence"/>
</dbReference>
<evidence type="ECO:0000256" key="3">
    <source>
        <dbReference type="ARBA" id="ARBA00022679"/>
    </source>
</evidence>
<dbReference type="EMBL" id="JAGGLM010000005">
    <property type="protein sequence ID" value="MBP2032477.1"/>
    <property type="molecule type" value="Genomic_DNA"/>
</dbReference>
<feature type="domain" description="TaqI-like C-terminal specificity" evidence="9">
    <location>
        <begin position="430"/>
        <end position="544"/>
    </location>
</feature>
<keyword evidence="5" id="KW-0680">Restriction system</keyword>
<dbReference type="PRINTS" id="PR00507">
    <property type="entry name" value="N12N6MTFRASE"/>
</dbReference>
<evidence type="ECO:0000259" key="9">
    <source>
        <dbReference type="Pfam" id="PF12950"/>
    </source>
</evidence>
<dbReference type="EC" id="2.1.1.72" evidence="1"/>
<dbReference type="PANTHER" id="PTHR33841">
    <property type="entry name" value="DNA METHYLTRANSFERASE YEEA-RELATED"/>
    <property type="match status" value="1"/>
</dbReference>
<dbReference type="InterPro" id="IPR025931">
    <property type="entry name" value="TaqI_C"/>
</dbReference>
<keyword evidence="11" id="KW-1185">Reference proteome</keyword>
<evidence type="ECO:0000256" key="4">
    <source>
        <dbReference type="ARBA" id="ARBA00022691"/>
    </source>
</evidence>
<keyword evidence="4" id="KW-0949">S-adenosyl-L-methionine</keyword>
<evidence type="ECO:0000256" key="2">
    <source>
        <dbReference type="ARBA" id="ARBA00022603"/>
    </source>
</evidence>
<evidence type="ECO:0000256" key="5">
    <source>
        <dbReference type="ARBA" id="ARBA00022747"/>
    </source>
</evidence>
<dbReference type="GO" id="GO:0032259">
    <property type="term" value="P:methylation"/>
    <property type="evidence" value="ECO:0007669"/>
    <property type="project" value="UniProtKB-KW"/>
</dbReference>
<protein>
    <recommendedName>
        <fullName evidence="1">site-specific DNA-methyltransferase (adenine-specific)</fullName>
        <ecNumber evidence="1">2.1.1.72</ecNumber>
    </recommendedName>
</protein>
<dbReference type="GO" id="GO:0009007">
    <property type="term" value="F:site-specific DNA-methyltransferase (adenine-specific) activity"/>
    <property type="evidence" value="ECO:0007669"/>
    <property type="project" value="UniProtKB-EC"/>
</dbReference>
<feature type="domain" description="Type II methyltransferase M.TaqI-like" evidence="8">
    <location>
        <begin position="138"/>
        <end position="273"/>
    </location>
</feature>
<gene>
    <name evidence="10" type="ORF">J2Z42_001149</name>
</gene>
<evidence type="ECO:0000313" key="11">
    <source>
        <dbReference type="Proteomes" id="UP001519307"/>
    </source>
</evidence>
<sequence length="581" mass="69267">MNEFYRIINDVYFYINQNFTIDKKYKFIDYCKRKLKIPCECGFSSKYYSLIRESKKYGIVYTPKEIANFIIKNLIVEKNIINNPYIKILDPSCGCGNLMLECFKYLKDIYLKNIDKINKKNNIKLNYCDIEKHIVNFNLFGFDIDKIAIMILKIDLFRLSGNINEKNFIVKDFLIDRINEKFDFLIGNPPYIGHKSGDKNYFKILKKKYTDVYNGKGDILYCFFSKSIRCLGLGGKLSFIASRYFCESKSGGKLRKFIVQNTKVHKIVDFYGIRPFRYIGIDPIIMFLRKEKNIKENDIEIIRPKNNKLQDSNFFNYKERCTKFSILQSNLKENGWVFVNKIEENILKKIEKKAKILLSDICESHQGIITGCDKAFILDYTSIKKYNIELNVVKPWIKSSYIDKYSVIRTEKYIIYLNYVKNPDTYKNSIKFISRYKDKLENRRECKSGNRNWYELEWCRKPEIFEKEKIVFPYKSNSNKFAIDSGSYFSADIYCITLKRTDIFNYNDLLYILNSTVYEFYFKTFAKKLGQDVYEYYPSNLMKLKIPLLNFHFSNTDNNKYLYKFFEFTANEINVIESKCN</sequence>
<dbReference type="Gene3D" id="3.40.50.150">
    <property type="entry name" value="Vaccinia Virus protein VP39"/>
    <property type="match status" value="1"/>
</dbReference>
<evidence type="ECO:0000259" key="8">
    <source>
        <dbReference type="Pfam" id="PF07669"/>
    </source>
</evidence>
<comment type="catalytic activity">
    <reaction evidence="7">
        <text>a 2'-deoxyadenosine in DNA + S-adenosyl-L-methionine = an N(6)-methyl-2'-deoxyadenosine in DNA + S-adenosyl-L-homocysteine + H(+)</text>
        <dbReference type="Rhea" id="RHEA:15197"/>
        <dbReference type="Rhea" id="RHEA-COMP:12418"/>
        <dbReference type="Rhea" id="RHEA-COMP:12419"/>
        <dbReference type="ChEBI" id="CHEBI:15378"/>
        <dbReference type="ChEBI" id="CHEBI:57856"/>
        <dbReference type="ChEBI" id="CHEBI:59789"/>
        <dbReference type="ChEBI" id="CHEBI:90615"/>
        <dbReference type="ChEBI" id="CHEBI:90616"/>
        <dbReference type="EC" id="2.1.1.72"/>
    </reaction>
</comment>
<dbReference type="InterPro" id="IPR029063">
    <property type="entry name" value="SAM-dependent_MTases_sf"/>
</dbReference>
<keyword evidence="2 10" id="KW-0489">Methyltransferase</keyword>